<feature type="domain" description="4Fe-4S ferredoxin-type" evidence="8">
    <location>
        <begin position="216"/>
        <end position="237"/>
    </location>
</feature>
<evidence type="ECO:0000259" key="8">
    <source>
        <dbReference type="PROSITE" id="PS51379"/>
    </source>
</evidence>
<protein>
    <recommendedName>
        <fullName evidence="3">Ferredoxin</fullName>
    </recommendedName>
</protein>
<dbReference type="InterPro" id="IPR050157">
    <property type="entry name" value="PSI_iron-sulfur_center"/>
</dbReference>
<dbReference type="Gene3D" id="3.40.50.360">
    <property type="match status" value="1"/>
</dbReference>
<evidence type="ECO:0000256" key="2">
    <source>
        <dbReference type="ARBA" id="ARBA00003532"/>
    </source>
</evidence>
<dbReference type="EMBL" id="AP023415">
    <property type="protein sequence ID" value="BCK77934.1"/>
    <property type="molecule type" value="Genomic_DNA"/>
</dbReference>
<dbReference type="PROSITE" id="PS00198">
    <property type="entry name" value="4FE4S_FER_1"/>
    <property type="match status" value="2"/>
</dbReference>
<comment type="function">
    <text evidence="2">Ferredoxins are iron-sulfur proteins that transfer electrons in a wide variety of metabolic reactions.</text>
</comment>
<evidence type="ECO:0000256" key="7">
    <source>
        <dbReference type="ARBA" id="ARBA00023014"/>
    </source>
</evidence>
<dbReference type="AlphaFoldDB" id="A0A810PPL6"/>
<evidence type="ECO:0000313" key="10">
    <source>
        <dbReference type="Proteomes" id="UP000681343"/>
    </source>
</evidence>
<dbReference type="Gene3D" id="3.30.70.20">
    <property type="match status" value="1"/>
</dbReference>
<comment type="cofactor">
    <cofactor evidence="1">
        <name>[4Fe-4S] cluster</name>
        <dbReference type="ChEBI" id="CHEBI:49883"/>
    </cofactor>
</comment>
<dbReference type="SUPFAM" id="SSF52218">
    <property type="entry name" value="Flavoproteins"/>
    <property type="match status" value="1"/>
</dbReference>
<accession>A0A810PPL6</accession>
<evidence type="ECO:0000313" key="9">
    <source>
        <dbReference type="EMBL" id="BCK77934.1"/>
    </source>
</evidence>
<dbReference type="NCBIfam" id="NF038196">
    <property type="entry name" value="ferrodoxin_EFR1"/>
    <property type="match status" value="1"/>
</dbReference>
<evidence type="ECO:0000256" key="3">
    <source>
        <dbReference type="ARBA" id="ARBA00013529"/>
    </source>
</evidence>
<gene>
    <name evidence="9" type="ORF">MM35RIKEN_01260</name>
</gene>
<evidence type="ECO:0000256" key="1">
    <source>
        <dbReference type="ARBA" id="ARBA00001966"/>
    </source>
</evidence>
<sequence length="249" mass="27227">MVLYFSGTGNSRYVAGRVARALGEPLCSLNERIKAGDYSPVETGERLIVVTPTYAWRIPRLVGDWLQKAKFPGAKRVWFLMTCGSEIGNAEKYNRALSREMGLSYMGTAQVVMPENYIALFRVPGVEESRQIVTRAEPDIDRAIAALAAGEAFAPLRNNLYDRVVSGPVNPVFYALVVKDRAFAAGAACTGCGRCAQLCPTNNIVLRSGKPVWGGNCTHCMACISYCPTEAIEYGKKSVGKPRYRLEAL</sequence>
<dbReference type="PANTHER" id="PTHR24960:SF79">
    <property type="entry name" value="PHOTOSYSTEM I IRON-SULFUR CENTER"/>
    <property type="match status" value="1"/>
</dbReference>
<dbReference type="KEGG" id="vfa:MM35RIKEN_01260"/>
<evidence type="ECO:0000256" key="6">
    <source>
        <dbReference type="ARBA" id="ARBA00023004"/>
    </source>
</evidence>
<keyword evidence="10" id="KW-1185">Reference proteome</keyword>
<dbReference type="InterPro" id="IPR017900">
    <property type="entry name" value="4Fe4S_Fe_S_CS"/>
</dbReference>
<keyword evidence="6" id="KW-0408">Iron</keyword>
<evidence type="ECO:0000256" key="4">
    <source>
        <dbReference type="ARBA" id="ARBA00022485"/>
    </source>
</evidence>
<dbReference type="GO" id="GO:0046872">
    <property type="term" value="F:metal ion binding"/>
    <property type="evidence" value="ECO:0007669"/>
    <property type="project" value="UniProtKB-KW"/>
</dbReference>
<keyword evidence="7" id="KW-0411">Iron-sulfur</keyword>
<dbReference type="InterPro" id="IPR047964">
    <property type="entry name" value="EFR1-like"/>
</dbReference>
<dbReference type="GO" id="GO:0051539">
    <property type="term" value="F:4 iron, 4 sulfur cluster binding"/>
    <property type="evidence" value="ECO:0007669"/>
    <property type="project" value="UniProtKB-KW"/>
</dbReference>
<name>A0A810PPL6_9FIRM</name>
<feature type="domain" description="4Fe-4S ferredoxin-type" evidence="8">
    <location>
        <begin position="180"/>
        <end position="209"/>
    </location>
</feature>
<dbReference type="InterPro" id="IPR029039">
    <property type="entry name" value="Flavoprotein-like_sf"/>
</dbReference>
<reference evidence="9" key="1">
    <citation type="submission" date="2020-09" db="EMBL/GenBank/DDBJ databases">
        <title>New species isolated from human feces.</title>
        <authorList>
            <person name="Kitahara M."/>
            <person name="Shigeno Y."/>
            <person name="Shime M."/>
            <person name="Matsumoto Y."/>
            <person name="Nakamura S."/>
            <person name="Motooka D."/>
            <person name="Fukuoka S."/>
            <person name="Nishikawa H."/>
            <person name="Benno Y."/>
        </authorList>
    </citation>
    <scope>NUCLEOTIDE SEQUENCE</scope>
    <source>
        <strain evidence="9">MM35</strain>
    </source>
</reference>
<dbReference type="PANTHER" id="PTHR24960">
    <property type="entry name" value="PHOTOSYSTEM I IRON-SULFUR CENTER-RELATED"/>
    <property type="match status" value="1"/>
</dbReference>
<dbReference type="SUPFAM" id="SSF54862">
    <property type="entry name" value="4Fe-4S ferredoxins"/>
    <property type="match status" value="1"/>
</dbReference>
<evidence type="ECO:0000256" key="5">
    <source>
        <dbReference type="ARBA" id="ARBA00022723"/>
    </source>
</evidence>
<dbReference type="PROSITE" id="PS51379">
    <property type="entry name" value="4FE4S_FER_2"/>
    <property type="match status" value="2"/>
</dbReference>
<dbReference type="Pfam" id="PF13187">
    <property type="entry name" value="Fer4_9"/>
    <property type="match status" value="1"/>
</dbReference>
<keyword evidence="5" id="KW-0479">Metal-binding</keyword>
<dbReference type="Proteomes" id="UP000681343">
    <property type="component" value="Chromosome"/>
</dbReference>
<organism evidence="9 10">
    <name type="scientific">Vescimonas fastidiosa</name>
    <dbReference type="NCBI Taxonomy" id="2714353"/>
    <lineage>
        <taxon>Bacteria</taxon>
        <taxon>Bacillati</taxon>
        <taxon>Bacillota</taxon>
        <taxon>Clostridia</taxon>
        <taxon>Eubacteriales</taxon>
        <taxon>Oscillospiraceae</taxon>
        <taxon>Vescimonas</taxon>
    </lineage>
</organism>
<proteinExistence type="predicted"/>
<dbReference type="InterPro" id="IPR017896">
    <property type="entry name" value="4Fe4S_Fe-S-bd"/>
</dbReference>
<keyword evidence="4" id="KW-0004">4Fe-4S</keyword>
<dbReference type="RefSeq" id="WP_212818403.1">
    <property type="nucleotide sequence ID" value="NZ_AP023415.1"/>
</dbReference>